<feature type="domain" description="ABC transporter" evidence="3">
    <location>
        <begin position="58"/>
        <end position="281"/>
    </location>
</feature>
<evidence type="ECO:0000256" key="1">
    <source>
        <dbReference type="ARBA" id="ARBA00022448"/>
    </source>
</evidence>
<dbReference type="GO" id="GO:0005319">
    <property type="term" value="F:lipid transporter activity"/>
    <property type="evidence" value="ECO:0007669"/>
    <property type="project" value="TreeGrafter"/>
</dbReference>
<dbReference type="PANTHER" id="PTHR19229:SF36">
    <property type="entry name" value="ATP-BINDING CASSETTE SUB-FAMILY A MEMBER 2"/>
    <property type="match status" value="1"/>
</dbReference>
<evidence type="ECO:0000259" key="3">
    <source>
        <dbReference type="PROSITE" id="PS50893"/>
    </source>
</evidence>
<dbReference type="InterPro" id="IPR003439">
    <property type="entry name" value="ABC_transporter-like_ATP-bd"/>
</dbReference>
<accession>A0A0N4WKJ3</accession>
<dbReference type="CDD" id="cd03263">
    <property type="entry name" value="ABC_subfamily_A"/>
    <property type="match status" value="1"/>
</dbReference>
<dbReference type="InterPro" id="IPR026082">
    <property type="entry name" value="ABCA"/>
</dbReference>
<dbReference type="STRING" id="6290.A0A0N4WKJ3"/>
<dbReference type="PROSITE" id="PS50893">
    <property type="entry name" value="ABC_TRANSPORTER_2"/>
    <property type="match status" value="1"/>
</dbReference>
<keyword evidence="1" id="KW-0813">Transport</keyword>
<evidence type="ECO:0000313" key="4">
    <source>
        <dbReference type="EMBL" id="VDO43307.1"/>
    </source>
</evidence>
<dbReference type="PANTHER" id="PTHR19229">
    <property type="entry name" value="ATP-BINDING CASSETTE TRANSPORTER SUBFAMILY A ABCA"/>
    <property type="match status" value="1"/>
</dbReference>
<dbReference type="Proteomes" id="UP000268014">
    <property type="component" value="Unassembled WGS sequence"/>
</dbReference>
<dbReference type="SUPFAM" id="SSF52540">
    <property type="entry name" value="P-loop containing nucleoside triphosphate hydrolases"/>
    <property type="match status" value="1"/>
</dbReference>
<proteinExistence type="predicted"/>
<evidence type="ECO:0000313" key="6">
    <source>
        <dbReference type="WBParaSite" id="HPLM_0001160601-mRNA-1"/>
    </source>
</evidence>
<dbReference type="Pfam" id="PF00005">
    <property type="entry name" value="ABC_tran"/>
    <property type="match status" value="2"/>
</dbReference>
<protein>
    <submittedName>
        <fullName evidence="6">ABC transporter domain-containing protein</fullName>
    </submittedName>
</protein>
<dbReference type="GO" id="GO:0140359">
    <property type="term" value="F:ABC-type transporter activity"/>
    <property type="evidence" value="ECO:0007669"/>
    <property type="project" value="InterPro"/>
</dbReference>
<keyword evidence="2" id="KW-0677">Repeat</keyword>
<dbReference type="Gene3D" id="3.40.50.300">
    <property type="entry name" value="P-loop containing nucleotide triphosphate hydrolases"/>
    <property type="match status" value="1"/>
</dbReference>
<organism evidence="6">
    <name type="scientific">Haemonchus placei</name>
    <name type="common">Barber's pole worm</name>
    <dbReference type="NCBI Taxonomy" id="6290"/>
    <lineage>
        <taxon>Eukaryota</taxon>
        <taxon>Metazoa</taxon>
        <taxon>Ecdysozoa</taxon>
        <taxon>Nematoda</taxon>
        <taxon>Chromadorea</taxon>
        <taxon>Rhabditida</taxon>
        <taxon>Rhabditina</taxon>
        <taxon>Rhabditomorpha</taxon>
        <taxon>Strongyloidea</taxon>
        <taxon>Trichostrongylidae</taxon>
        <taxon>Haemonchus</taxon>
    </lineage>
</organism>
<dbReference type="GO" id="GO:0005524">
    <property type="term" value="F:ATP binding"/>
    <property type="evidence" value="ECO:0007669"/>
    <property type="project" value="InterPro"/>
</dbReference>
<keyword evidence="5" id="KW-1185">Reference proteome</keyword>
<dbReference type="GO" id="GO:0016020">
    <property type="term" value="C:membrane"/>
    <property type="evidence" value="ECO:0007669"/>
    <property type="project" value="InterPro"/>
</dbReference>
<dbReference type="PROSITE" id="PS00211">
    <property type="entry name" value="ABC_TRANSPORTER_1"/>
    <property type="match status" value="1"/>
</dbReference>
<dbReference type="OrthoDB" id="10255969at2759"/>
<gene>
    <name evidence="4" type="ORF">HPLM_LOCUS11598</name>
</gene>
<evidence type="ECO:0000313" key="5">
    <source>
        <dbReference type="Proteomes" id="UP000268014"/>
    </source>
</evidence>
<dbReference type="InterPro" id="IPR017871">
    <property type="entry name" value="ABC_transporter-like_CS"/>
</dbReference>
<evidence type="ECO:0000256" key="2">
    <source>
        <dbReference type="ARBA" id="ARBA00022737"/>
    </source>
</evidence>
<dbReference type="GO" id="GO:0016887">
    <property type="term" value="F:ATP hydrolysis activity"/>
    <property type="evidence" value="ECO:0007669"/>
    <property type="project" value="InterPro"/>
</dbReference>
<dbReference type="InterPro" id="IPR027417">
    <property type="entry name" value="P-loop_NTPase"/>
</dbReference>
<dbReference type="AlphaFoldDB" id="A0A0N4WKJ3"/>
<reference evidence="6" key="1">
    <citation type="submission" date="2017-02" db="UniProtKB">
        <authorList>
            <consortium name="WormBaseParasite"/>
        </authorList>
    </citation>
    <scope>IDENTIFICATION</scope>
</reference>
<name>A0A0N4WKJ3_HAEPC</name>
<sequence length="282" mass="31385">MVYIVGIYGVSLPWYFFLTKRYWFPKSVESTEYNISADSSPPANDNFETEPKDLTVTVFISDSLKEGPYKLMGCGVLQLDNLTLRLYEDQITALLGHNGAGKTTTMSILCGLYSPSSGTASVYGKDIRREIQQVRDVLGVCPQHNVLFSHLTVSEQLQLFAALKGTPSNQIQHDVDNILQSVSLVEKANDLASTLSGSSCTTPRKLVLLITFYFVRSLNHLRRTCSGGMKRRLCIGIALVGGSRFVILDEPTAGVDVTSRREIWSLLQKNKKGGSFRTFWRK</sequence>
<dbReference type="OMA" id="SKSAVCF"/>
<reference evidence="4 5" key="2">
    <citation type="submission" date="2018-11" db="EMBL/GenBank/DDBJ databases">
        <authorList>
            <consortium name="Pathogen Informatics"/>
        </authorList>
    </citation>
    <scope>NUCLEOTIDE SEQUENCE [LARGE SCALE GENOMIC DNA]</scope>
    <source>
        <strain evidence="4 5">MHpl1</strain>
    </source>
</reference>
<dbReference type="WBParaSite" id="HPLM_0001160601-mRNA-1">
    <property type="protein sequence ID" value="HPLM_0001160601-mRNA-1"/>
    <property type="gene ID" value="HPLM_0001160601"/>
</dbReference>
<dbReference type="EMBL" id="UZAF01017612">
    <property type="protein sequence ID" value="VDO43307.1"/>
    <property type="molecule type" value="Genomic_DNA"/>
</dbReference>